<name>A0A1Y2HEW8_9FUNG</name>
<evidence type="ECO:0000256" key="1">
    <source>
        <dbReference type="SAM" id="MobiDB-lite"/>
    </source>
</evidence>
<sequence length="84" mass="9373">MASRVLTMCNRSGSATGMPCRASRGVETVPKMRRLNWLRPGLWPAGRYKVESSTRPVVSIAPSTENADDVMRMDRSVGKSERYI</sequence>
<feature type="region of interest" description="Disordered" evidence="1">
    <location>
        <begin position="1"/>
        <end position="22"/>
    </location>
</feature>
<gene>
    <name evidence="2" type="ORF">BCR44DRAFT_1441869</name>
</gene>
<dbReference type="Proteomes" id="UP000193411">
    <property type="component" value="Unassembled WGS sequence"/>
</dbReference>
<comment type="caution">
    <text evidence="2">The sequence shown here is derived from an EMBL/GenBank/DDBJ whole genome shotgun (WGS) entry which is preliminary data.</text>
</comment>
<accession>A0A1Y2HEW8</accession>
<reference evidence="2 3" key="1">
    <citation type="submission" date="2016-07" db="EMBL/GenBank/DDBJ databases">
        <title>Pervasive Adenine N6-methylation of Active Genes in Fungi.</title>
        <authorList>
            <consortium name="DOE Joint Genome Institute"/>
            <person name="Mondo S.J."/>
            <person name="Dannebaum R.O."/>
            <person name="Kuo R.C."/>
            <person name="Labutti K."/>
            <person name="Haridas S."/>
            <person name="Kuo A."/>
            <person name="Salamov A."/>
            <person name="Ahrendt S.R."/>
            <person name="Lipzen A."/>
            <person name="Sullivan W."/>
            <person name="Andreopoulos W.B."/>
            <person name="Clum A."/>
            <person name="Lindquist E."/>
            <person name="Daum C."/>
            <person name="Ramamoorthy G.K."/>
            <person name="Gryganskyi A."/>
            <person name="Culley D."/>
            <person name="Magnuson J.K."/>
            <person name="James T.Y."/>
            <person name="O'Malley M.A."/>
            <person name="Stajich J.E."/>
            <person name="Spatafora J.W."/>
            <person name="Visel A."/>
            <person name="Grigoriev I.V."/>
        </authorList>
    </citation>
    <scope>NUCLEOTIDE SEQUENCE [LARGE SCALE GENOMIC DNA]</scope>
    <source>
        <strain evidence="2 3">PL171</strain>
    </source>
</reference>
<keyword evidence="3" id="KW-1185">Reference proteome</keyword>
<dbReference type="AlphaFoldDB" id="A0A1Y2HEW8"/>
<dbReference type="EMBL" id="MCFL01000057">
    <property type="protein sequence ID" value="ORZ31622.1"/>
    <property type="molecule type" value="Genomic_DNA"/>
</dbReference>
<protein>
    <submittedName>
        <fullName evidence="2">Uncharacterized protein</fullName>
    </submittedName>
</protein>
<proteinExistence type="predicted"/>
<evidence type="ECO:0000313" key="3">
    <source>
        <dbReference type="Proteomes" id="UP000193411"/>
    </source>
</evidence>
<evidence type="ECO:0000313" key="2">
    <source>
        <dbReference type="EMBL" id="ORZ31622.1"/>
    </source>
</evidence>
<organism evidence="2 3">
    <name type="scientific">Catenaria anguillulae PL171</name>
    <dbReference type="NCBI Taxonomy" id="765915"/>
    <lineage>
        <taxon>Eukaryota</taxon>
        <taxon>Fungi</taxon>
        <taxon>Fungi incertae sedis</taxon>
        <taxon>Blastocladiomycota</taxon>
        <taxon>Blastocladiomycetes</taxon>
        <taxon>Blastocladiales</taxon>
        <taxon>Catenariaceae</taxon>
        <taxon>Catenaria</taxon>
    </lineage>
</organism>